<proteinExistence type="predicted"/>
<protein>
    <submittedName>
        <fullName evidence="1">Uncharacterized protein</fullName>
    </submittedName>
</protein>
<dbReference type="Proteomes" id="UP000032142">
    <property type="component" value="Unassembled WGS sequence"/>
</dbReference>
<name>A0A0B0PAZ1_GOSAR</name>
<organism evidence="1 2">
    <name type="scientific">Gossypium arboreum</name>
    <name type="common">Tree cotton</name>
    <name type="synonym">Gossypium nanking</name>
    <dbReference type="NCBI Taxonomy" id="29729"/>
    <lineage>
        <taxon>Eukaryota</taxon>
        <taxon>Viridiplantae</taxon>
        <taxon>Streptophyta</taxon>
        <taxon>Embryophyta</taxon>
        <taxon>Tracheophyta</taxon>
        <taxon>Spermatophyta</taxon>
        <taxon>Magnoliopsida</taxon>
        <taxon>eudicotyledons</taxon>
        <taxon>Gunneridae</taxon>
        <taxon>Pentapetalae</taxon>
        <taxon>rosids</taxon>
        <taxon>malvids</taxon>
        <taxon>Malvales</taxon>
        <taxon>Malvaceae</taxon>
        <taxon>Malvoideae</taxon>
        <taxon>Gossypium</taxon>
    </lineage>
</organism>
<evidence type="ECO:0000313" key="1">
    <source>
        <dbReference type="EMBL" id="KHG23928.1"/>
    </source>
</evidence>
<sequence>MALASISIASVRLCLGLGIDFMDEPM</sequence>
<accession>A0A0B0PAZ1</accession>
<gene>
    <name evidence="1" type="ORF">F383_28565</name>
</gene>
<dbReference type="EMBL" id="KN426839">
    <property type="protein sequence ID" value="KHG23928.1"/>
    <property type="molecule type" value="Genomic_DNA"/>
</dbReference>
<evidence type="ECO:0000313" key="2">
    <source>
        <dbReference type="Proteomes" id="UP000032142"/>
    </source>
</evidence>
<dbReference type="AlphaFoldDB" id="A0A0B0PAZ1"/>
<reference evidence="2" key="1">
    <citation type="submission" date="2014-09" db="EMBL/GenBank/DDBJ databases">
        <authorList>
            <person name="Mudge J."/>
            <person name="Ramaraj T."/>
            <person name="Lindquist I.E."/>
            <person name="Bharti A.K."/>
            <person name="Sundararajan A."/>
            <person name="Cameron C.T."/>
            <person name="Woodward J.E."/>
            <person name="May G.D."/>
            <person name="Brubaker C."/>
            <person name="Broadhvest J."/>
            <person name="Wilkins T.A."/>
        </authorList>
    </citation>
    <scope>NUCLEOTIDE SEQUENCE</scope>
    <source>
        <strain evidence="2">cv. AKA8401</strain>
    </source>
</reference>
<keyword evidence="2" id="KW-1185">Reference proteome</keyword>